<feature type="transmembrane region" description="Helical" evidence="13">
    <location>
        <begin position="144"/>
        <end position="166"/>
    </location>
</feature>
<reference evidence="14 15" key="1">
    <citation type="journal article" date="2019" name="Nat. Microbiol.">
        <title>Mediterranean grassland soil C-N compound turnover is dependent on rainfall and depth, and is mediated by genomically divergent microorganisms.</title>
        <authorList>
            <person name="Diamond S."/>
            <person name="Andeer P.F."/>
            <person name="Li Z."/>
            <person name="Crits-Christoph A."/>
            <person name="Burstein D."/>
            <person name="Anantharaman K."/>
            <person name="Lane K.R."/>
            <person name="Thomas B.C."/>
            <person name="Pan C."/>
            <person name="Northen T.R."/>
            <person name="Banfield J.F."/>
        </authorList>
    </citation>
    <scope>NUCLEOTIDE SEQUENCE [LARGE SCALE GENOMIC DNA]</scope>
    <source>
        <strain evidence="14">WS_3</strain>
    </source>
</reference>
<evidence type="ECO:0000256" key="12">
    <source>
        <dbReference type="ARBA" id="ARBA00034430"/>
    </source>
</evidence>
<keyword evidence="10 13" id="KW-0472">Membrane</keyword>
<name>A0A538SLL6_UNCEI</name>
<keyword evidence="5 13" id="KW-0812">Transmembrane</keyword>
<feature type="transmembrane region" description="Helical" evidence="13">
    <location>
        <begin position="116"/>
        <end position="138"/>
    </location>
</feature>
<evidence type="ECO:0000256" key="13">
    <source>
        <dbReference type="SAM" id="Phobius"/>
    </source>
</evidence>
<dbReference type="Proteomes" id="UP000320184">
    <property type="component" value="Unassembled WGS sequence"/>
</dbReference>
<accession>A0A538SLL6</accession>
<evidence type="ECO:0000256" key="7">
    <source>
        <dbReference type="ARBA" id="ARBA00022958"/>
    </source>
</evidence>
<dbReference type="PANTHER" id="PTHR31462:SF5">
    <property type="entry name" value="ENDOSOMAL_LYSOSOMAL PROTON CHANNEL TMEM175"/>
    <property type="match status" value="1"/>
</dbReference>
<evidence type="ECO:0000256" key="5">
    <source>
        <dbReference type="ARBA" id="ARBA00022692"/>
    </source>
</evidence>
<evidence type="ECO:0000256" key="6">
    <source>
        <dbReference type="ARBA" id="ARBA00022826"/>
    </source>
</evidence>
<dbReference type="EMBL" id="VBOT01000038">
    <property type="protein sequence ID" value="TMQ52261.1"/>
    <property type="molecule type" value="Genomic_DNA"/>
</dbReference>
<evidence type="ECO:0000313" key="14">
    <source>
        <dbReference type="EMBL" id="TMQ52261.1"/>
    </source>
</evidence>
<keyword evidence="9" id="KW-0406">Ion transport</keyword>
<dbReference type="GO" id="GO:0005267">
    <property type="term" value="F:potassium channel activity"/>
    <property type="evidence" value="ECO:0007669"/>
    <property type="project" value="UniProtKB-KW"/>
</dbReference>
<gene>
    <name evidence="14" type="ORF">E6K73_03245</name>
</gene>
<keyword evidence="3" id="KW-0813">Transport</keyword>
<evidence type="ECO:0000256" key="1">
    <source>
        <dbReference type="ARBA" id="ARBA00004141"/>
    </source>
</evidence>
<evidence type="ECO:0000256" key="11">
    <source>
        <dbReference type="ARBA" id="ARBA00023303"/>
    </source>
</evidence>
<evidence type="ECO:0000256" key="10">
    <source>
        <dbReference type="ARBA" id="ARBA00023136"/>
    </source>
</evidence>
<evidence type="ECO:0000256" key="2">
    <source>
        <dbReference type="ARBA" id="ARBA00006920"/>
    </source>
</evidence>
<evidence type="ECO:0000256" key="3">
    <source>
        <dbReference type="ARBA" id="ARBA00022448"/>
    </source>
</evidence>
<comment type="caution">
    <text evidence="14">The sequence shown here is derived from an EMBL/GenBank/DDBJ whole genome shotgun (WGS) entry which is preliminary data.</text>
</comment>
<evidence type="ECO:0000256" key="4">
    <source>
        <dbReference type="ARBA" id="ARBA00022538"/>
    </source>
</evidence>
<keyword evidence="4" id="KW-0633">Potassium transport</keyword>
<dbReference type="GO" id="GO:0016020">
    <property type="term" value="C:membrane"/>
    <property type="evidence" value="ECO:0007669"/>
    <property type="project" value="UniProtKB-SubCell"/>
</dbReference>
<protein>
    <submittedName>
        <fullName evidence="14">DUF1211 domain-containing protein</fullName>
    </submittedName>
</protein>
<sequence length="241" mass="26515">MLLRISEPWQCGRGAAPEQGSHAGGAMISKSGASGGLTTHRIEAFSDGVFAIVMTLLVFELRVPALGDRASDLALLDALMHMWPKLLSFALGFVIVGIFWVAHHNLFHLIKRSDRVFLWLNNLFLMCVAFVPFPTALMGEYVRIPIAVVPYGLTLIAAGLTLEILWRYATHRRRLVDPELEAEVVSLVGRRILVAPVVYALAVAASIVSVKITLAAYALVPIYYILPGRVDRHLASRAHPR</sequence>
<comment type="subcellular location">
    <subcellularLocation>
        <location evidence="1">Membrane</location>
        <topology evidence="1">Multi-pass membrane protein</topology>
    </subcellularLocation>
</comment>
<keyword evidence="7" id="KW-0630">Potassium</keyword>
<dbReference type="GO" id="GO:0015252">
    <property type="term" value="F:proton channel activity"/>
    <property type="evidence" value="ECO:0007669"/>
    <property type="project" value="InterPro"/>
</dbReference>
<dbReference type="Pfam" id="PF06736">
    <property type="entry name" value="TMEM175"/>
    <property type="match status" value="1"/>
</dbReference>
<proteinExistence type="inferred from homology"/>
<feature type="transmembrane region" description="Helical" evidence="13">
    <location>
        <begin position="86"/>
        <end position="104"/>
    </location>
</feature>
<comment type="similarity">
    <text evidence="2">Belongs to the TMEM175 family.</text>
</comment>
<dbReference type="PANTHER" id="PTHR31462">
    <property type="entry name" value="ENDOSOMAL/LYSOSOMAL POTASSIUM CHANNEL TMEM175"/>
    <property type="match status" value="1"/>
</dbReference>
<evidence type="ECO:0000256" key="9">
    <source>
        <dbReference type="ARBA" id="ARBA00023065"/>
    </source>
</evidence>
<evidence type="ECO:0000313" key="15">
    <source>
        <dbReference type="Proteomes" id="UP000320184"/>
    </source>
</evidence>
<keyword evidence="11" id="KW-0407">Ion channel</keyword>
<feature type="transmembrane region" description="Helical" evidence="13">
    <location>
        <begin position="48"/>
        <end position="66"/>
    </location>
</feature>
<evidence type="ECO:0000256" key="8">
    <source>
        <dbReference type="ARBA" id="ARBA00022989"/>
    </source>
</evidence>
<keyword evidence="6" id="KW-0631">Potassium channel</keyword>
<dbReference type="InterPro" id="IPR010617">
    <property type="entry name" value="TMEM175-like"/>
</dbReference>
<keyword evidence="8 13" id="KW-1133">Transmembrane helix</keyword>
<feature type="transmembrane region" description="Helical" evidence="13">
    <location>
        <begin position="197"/>
        <end position="226"/>
    </location>
</feature>
<comment type="catalytic activity">
    <reaction evidence="12">
        <text>K(+)(in) = K(+)(out)</text>
        <dbReference type="Rhea" id="RHEA:29463"/>
        <dbReference type="ChEBI" id="CHEBI:29103"/>
    </reaction>
</comment>
<dbReference type="AlphaFoldDB" id="A0A538SLL6"/>
<organism evidence="14 15">
    <name type="scientific">Eiseniibacteriota bacterium</name>
    <dbReference type="NCBI Taxonomy" id="2212470"/>
    <lineage>
        <taxon>Bacteria</taxon>
        <taxon>Candidatus Eiseniibacteriota</taxon>
    </lineage>
</organism>